<evidence type="ECO:0000256" key="2">
    <source>
        <dbReference type="ARBA" id="ARBA00023015"/>
    </source>
</evidence>
<accession>A0A4R9IKW0</accession>
<evidence type="ECO:0000313" key="9">
    <source>
        <dbReference type="Proteomes" id="UP000297918"/>
    </source>
</evidence>
<evidence type="ECO:0000256" key="1">
    <source>
        <dbReference type="ARBA" id="ARBA00022491"/>
    </source>
</evidence>
<organism evidence="6 8">
    <name type="scientific">Leptospira bourretii</name>
    <dbReference type="NCBI Taxonomy" id="2484962"/>
    <lineage>
        <taxon>Bacteria</taxon>
        <taxon>Pseudomonadati</taxon>
        <taxon>Spirochaetota</taxon>
        <taxon>Spirochaetia</taxon>
        <taxon>Leptospirales</taxon>
        <taxon>Leptospiraceae</taxon>
        <taxon>Leptospira</taxon>
    </lineage>
</organism>
<reference evidence="6 8" key="2">
    <citation type="journal article" date="2019" name="PLoS Negl. Trop. Dis.">
        <title>Revisiting the worldwide diversity of Leptospira species in the environment.</title>
        <authorList>
            <person name="Vincent A.T."/>
            <person name="Schiettekatte O."/>
            <person name="Bourhy P."/>
            <person name="Veyrier F.J."/>
            <person name="Picardeau M."/>
        </authorList>
    </citation>
    <scope>NUCLEOTIDE SEQUENCE [LARGE SCALE GENOMIC DNA]</scope>
    <source>
        <strain evidence="6 8">201800280</strain>
        <strain evidence="7">201800281</strain>
    </source>
</reference>
<sequence>MLIGELSEKSGMTRDTIRFYEKKGLVKGNIISRRQNNYKEYSSDVLEQLLFVKVLRRLSFSLEEIKKLSAVPQERKLECEGLINTIDVKLNIIDSEMKSLKQIKEKLVSVKSNCNESCTFDKKIPSCLSC</sequence>
<evidence type="ECO:0000256" key="3">
    <source>
        <dbReference type="ARBA" id="ARBA00023125"/>
    </source>
</evidence>
<dbReference type="Pfam" id="PF13411">
    <property type="entry name" value="MerR_1"/>
    <property type="match status" value="1"/>
</dbReference>
<evidence type="ECO:0000313" key="7">
    <source>
        <dbReference type="EMBL" id="TGK90590.1"/>
    </source>
</evidence>
<protein>
    <submittedName>
        <fullName evidence="6">MerR family transcriptional regulator</fullName>
    </submittedName>
</protein>
<dbReference type="Gene3D" id="1.10.1660.10">
    <property type="match status" value="1"/>
</dbReference>
<keyword evidence="1" id="KW-0678">Repressor</keyword>
<dbReference type="GO" id="GO:0003677">
    <property type="term" value="F:DNA binding"/>
    <property type="evidence" value="ECO:0007669"/>
    <property type="project" value="UniProtKB-KW"/>
</dbReference>
<evidence type="ECO:0000313" key="6">
    <source>
        <dbReference type="EMBL" id="TGK84823.1"/>
    </source>
</evidence>
<comment type="caution">
    <text evidence="6">The sequence shown here is derived from an EMBL/GenBank/DDBJ whole genome shotgun (WGS) entry which is preliminary data.</text>
</comment>
<dbReference type="RefSeq" id="WP_135749983.1">
    <property type="nucleotide sequence ID" value="NZ_RQFL01000024.1"/>
</dbReference>
<dbReference type="OrthoDB" id="9791488at2"/>
<dbReference type="GO" id="GO:0003700">
    <property type="term" value="F:DNA-binding transcription factor activity"/>
    <property type="evidence" value="ECO:0007669"/>
    <property type="project" value="InterPro"/>
</dbReference>
<dbReference type="EMBL" id="RQFL01000024">
    <property type="protein sequence ID" value="TGK90590.1"/>
    <property type="molecule type" value="Genomic_DNA"/>
</dbReference>
<dbReference type="EMBL" id="RQFM01000022">
    <property type="protein sequence ID" value="TGK84823.1"/>
    <property type="molecule type" value="Genomic_DNA"/>
</dbReference>
<gene>
    <name evidence="6" type="ORF">EHQ23_09000</name>
    <name evidence="7" type="ORF">EHQ26_10600</name>
</gene>
<dbReference type="InterPro" id="IPR009061">
    <property type="entry name" value="DNA-bd_dom_put_sf"/>
</dbReference>
<dbReference type="Proteomes" id="UP000297394">
    <property type="component" value="Unassembled WGS sequence"/>
</dbReference>
<proteinExistence type="predicted"/>
<dbReference type="InterPro" id="IPR000551">
    <property type="entry name" value="MerR-type_HTH_dom"/>
</dbReference>
<keyword evidence="4" id="KW-0804">Transcription</keyword>
<dbReference type="SMART" id="SM00422">
    <property type="entry name" value="HTH_MERR"/>
    <property type="match status" value="1"/>
</dbReference>
<dbReference type="AlphaFoldDB" id="A0A4R9IKW0"/>
<reference evidence="7" key="1">
    <citation type="submission" date="2018-10" db="EMBL/GenBank/DDBJ databases">
        <authorList>
            <person name="Vincent A.T."/>
            <person name="Schiettekatte O."/>
            <person name="Bourhy P."/>
            <person name="Veyrier F.J."/>
            <person name="Picardeau M."/>
        </authorList>
    </citation>
    <scope>NUCLEOTIDE SEQUENCE</scope>
    <source>
        <strain evidence="7">201800281</strain>
    </source>
</reference>
<dbReference type="PANTHER" id="PTHR30204:SF69">
    <property type="entry name" value="MERR-FAMILY TRANSCRIPTIONAL REGULATOR"/>
    <property type="match status" value="1"/>
</dbReference>
<dbReference type="Proteomes" id="UP000297918">
    <property type="component" value="Unassembled WGS sequence"/>
</dbReference>
<feature type="domain" description="HTH merR-type" evidence="5">
    <location>
        <begin position="1"/>
        <end position="71"/>
    </location>
</feature>
<evidence type="ECO:0000313" key="8">
    <source>
        <dbReference type="Proteomes" id="UP000297394"/>
    </source>
</evidence>
<dbReference type="PANTHER" id="PTHR30204">
    <property type="entry name" value="REDOX-CYCLING DRUG-SENSING TRANSCRIPTIONAL ACTIVATOR SOXR"/>
    <property type="match status" value="1"/>
</dbReference>
<keyword evidence="9" id="KW-1185">Reference proteome</keyword>
<dbReference type="PROSITE" id="PS50937">
    <property type="entry name" value="HTH_MERR_2"/>
    <property type="match status" value="1"/>
</dbReference>
<name>A0A4R9IKW0_9LEPT</name>
<dbReference type="InterPro" id="IPR047057">
    <property type="entry name" value="MerR_fam"/>
</dbReference>
<evidence type="ECO:0000259" key="5">
    <source>
        <dbReference type="PROSITE" id="PS50937"/>
    </source>
</evidence>
<evidence type="ECO:0000256" key="4">
    <source>
        <dbReference type="ARBA" id="ARBA00023163"/>
    </source>
</evidence>
<keyword evidence="2" id="KW-0805">Transcription regulation</keyword>
<dbReference type="SUPFAM" id="SSF46955">
    <property type="entry name" value="Putative DNA-binding domain"/>
    <property type="match status" value="1"/>
</dbReference>
<keyword evidence="3" id="KW-0238">DNA-binding</keyword>